<evidence type="ECO:0000313" key="4">
    <source>
        <dbReference type="Proteomes" id="UP000477651"/>
    </source>
</evidence>
<dbReference type="AlphaFoldDB" id="A0A6L9Y403"/>
<dbReference type="InterPro" id="IPR027024">
    <property type="entry name" value="UCP027386_ABC_sbc_TM0202"/>
</dbReference>
<dbReference type="Gene3D" id="3.40.190.10">
    <property type="entry name" value="Periplasmic binding protein-like II"/>
    <property type="match status" value="2"/>
</dbReference>
<dbReference type="Pfam" id="PF09084">
    <property type="entry name" value="NMT1"/>
    <property type="match status" value="1"/>
</dbReference>
<evidence type="ECO:0000256" key="1">
    <source>
        <dbReference type="SAM" id="SignalP"/>
    </source>
</evidence>
<gene>
    <name evidence="3" type="ORF">F9B74_01245</name>
</gene>
<comment type="caution">
    <text evidence="3">The sequence shown here is derived from an EMBL/GenBank/DDBJ whole genome shotgun (WGS) entry which is preliminary data.</text>
</comment>
<evidence type="ECO:0000313" key="3">
    <source>
        <dbReference type="EMBL" id="NEN74956.1"/>
    </source>
</evidence>
<dbReference type="Proteomes" id="UP000477651">
    <property type="component" value="Unassembled WGS sequence"/>
</dbReference>
<name>A0A6L9Y403_9BURK</name>
<feature type="signal peptide" evidence="1">
    <location>
        <begin position="1"/>
        <end position="26"/>
    </location>
</feature>
<accession>A0A6L9Y403</accession>
<dbReference type="InterPro" id="IPR015168">
    <property type="entry name" value="SsuA/THI5"/>
</dbReference>
<dbReference type="PANTHER" id="PTHR30024">
    <property type="entry name" value="ALIPHATIC SULFONATES-BINDING PROTEIN-RELATED"/>
    <property type="match status" value="1"/>
</dbReference>
<dbReference type="SUPFAM" id="SSF53850">
    <property type="entry name" value="Periplasmic binding protein-like II"/>
    <property type="match status" value="1"/>
</dbReference>
<reference evidence="3 4" key="1">
    <citation type="submission" date="2020-02" db="EMBL/GenBank/DDBJ databases">
        <title>Pelistega sp. NLN82 were isolated from wild rodents of the Hainan Island.</title>
        <authorList>
            <person name="Niu N."/>
            <person name="Zhou J."/>
        </authorList>
    </citation>
    <scope>NUCLEOTIDE SEQUENCE [LARGE SCALE GENOMIC DNA]</scope>
    <source>
        <strain evidence="3 4">NLN82</strain>
    </source>
</reference>
<dbReference type="EMBL" id="JAAGYR010000002">
    <property type="protein sequence ID" value="NEN74956.1"/>
    <property type="molecule type" value="Genomic_DNA"/>
</dbReference>
<keyword evidence="4" id="KW-1185">Reference proteome</keyword>
<protein>
    <submittedName>
        <fullName evidence="3">ABC transporter substrate-binding protein</fullName>
    </submittedName>
</protein>
<evidence type="ECO:0000259" key="2">
    <source>
        <dbReference type="Pfam" id="PF09084"/>
    </source>
</evidence>
<sequence length="324" mass="35495">MIMQRRGFLKLLAGTSTLGLSPNLLAAEKETFAIYGAPALPSMIIGIAAVQGQLAKQMDVSLKTWRSPDQLRAGVASGQFKVMMSPSNVGVNLANQGQRVGMINILTKGIINIVSKQAINQPQDLIGKKVLIPFKNDMLDIVLHALLKKLNIDSQKIAITYTATPPEAVGLFLNKDFDAVLLPEPMASASILKGKTMGINVVRSFNLTQAWGEAFNTQAMIPQAGIIADIDYFQQHQEQFELFHQDLQAALAWANNNPQSAAQIGKNYMPAPVPALVQSLPYANLTVTKSRDIKTELMQFYEELMRFNPKLLGGKLPSDDFFLV</sequence>
<organism evidence="3 4">
    <name type="scientific">Pelistega ratti</name>
    <dbReference type="NCBI Taxonomy" id="2652177"/>
    <lineage>
        <taxon>Bacteria</taxon>
        <taxon>Pseudomonadati</taxon>
        <taxon>Pseudomonadota</taxon>
        <taxon>Betaproteobacteria</taxon>
        <taxon>Burkholderiales</taxon>
        <taxon>Alcaligenaceae</taxon>
        <taxon>Pelistega</taxon>
    </lineage>
</organism>
<keyword evidence="1" id="KW-0732">Signal</keyword>
<dbReference type="PIRSF" id="PIRSF027386">
    <property type="entry name" value="UCP027386_ABC_sbc_TM0202"/>
    <property type="match status" value="1"/>
</dbReference>
<feature type="domain" description="SsuA/THI5-like" evidence="2">
    <location>
        <begin position="59"/>
        <end position="261"/>
    </location>
</feature>
<proteinExistence type="predicted"/>
<feature type="chain" id="PRO_5027076078" evidence="1">
    <location>
        <begin position="27"/>
        <end position="324"/>
    </location>
</feature>
<dbReference type="PANTHER" id="PTHR30024:SF46">
    <property type="entry name" value="ABC TRANSPORTER, SUBSTRATE-BINDING LIPOPROTEIN"/>
    <property type="match status" value="1"/>
</dbReference>